<keyword evidence="2" id="KW-1185">Reference proteome</keyword>
<gene>
    <name evidence="1" type="ORF">M8N44_03955</name>
</gene>
<protein>
    <submittedName>
        <fullName evidence="1">Uncharacterized protein</fullName>
    </submittedName>
</protein>
<comment type="caution">
    <text evidence="1">The sequence shown here is derived from an EMBL/GenBank/DDBJ whole genome shotgun (WGS) entry which is preliminary data.</text>
</comment>
<evidence type="ECO:0000313" key="2">
    <source>
        <dbReference type="Proteomes" id="UP001202031"/>
    </source>
</evidence>
<dbReference type="RefSeq" id="WP_249853010.1">
    <property type="nucleotide sequence ID" value="NZ_JAMGSI010000001.1"/>
</dbReference>
<dbReference type="Proteomes" id="UP001202031">
    <property type="component" value="Unassembled WGS sequence"/>
</dbReference>
<dbReference type="GeneID" id="84022996"/>
<accession>A0ABT0R6P7</accession>
<name>A0ABT0R6P7_9BACT</name>
<evidence type="ECO:0000313" key="1">
    <source>
        <dbReference type="EMBL" id="MCL6656471.1"/>
    </source>
</evidence>
<proteinExistence type="predicted"/>
<reference evidence="1 2" key="1">
    <citation type="submission" date="2022-03" db="EMBL/GenBank/DDBJ databases">
        <title>Taxonomic description of new species and reclassification of some bacterial strains.</title>
        <authorList>
            <person name="Ndongo S."/>
        </authorList>
    </citation>
    <scope>NUCLEOTIDE SEQUENCE [LARGE SCALE GENOMIC DNA]</scope>
    <source>
        <strain evidence="1 2">Marseille-P6666</strain>
    </source>
</reference>
<sequence>MSSMEVRIDVKGMDSALKKAKTNIERFGNLYTTLLAYNTASGMCFNATLPLGKNRKSKVSGRKSGEGAVSRDVSRAGRGVGSFINQLKERDIKRARQVAGMLSLKADPQKAAEVATDVFGQVVRFYQSYSPEFHTSARKNGRVSSFTGNVVLNRKSTENYKNKVFKHIGKAKSGWLINTSYGWAARAPQWIARHGKNGTIKKLPDGGIEIENNLSYASEAMLKALVPFVQTKALQATNLKLHHEWQRRNRV</sequence>
<organism evidence="1 2">
    <name type="scientific">Akkermansia massiliensis</name>
    <dbReference type="NCBI Taxonomy" id="2927224"/>
    <lineage>
        <taxon>Bacteria</taxon>
        <taxon>Pseudomonadati</taxon>
        <taxon>Verrucomicrobiota</taxon>
        <taxon>Verrucomicrobiia</taxon>
        <taxon>Verrucomicrobiales</taxon>
        <taxon>Akkermansiaceae</taxon>
        <taxon>Akkermansia</taxon>
    </lineage>
</organism>
<dbReference type="EMBL" id="JAMGSI010000001">
    <property type="protein sequence ID" value="MCL6656471.1"/>
    <property type="molecule type" value="Genomic_DNA"/>
</dbReference>